<proteinExistence type="predicted"/>
<evidence type="ECO:0000259" key="1">
    <source>
        <dbReference type="Pfam" id="PF04784"/>
    </source>
</evidence>
<dbReference type="PANTHER" id="PTHR46361">
    <property type="entry name" value="ELECTRON CARRIER/ PROTEIN DISULFIDE OXIDOREDUCTASE"/>
    <property type="match status" value="1"/>
</dbReference>
<evidence type="ECO:0000313" key="2">
    <source>
        <dbReference type="EMBL" id="CAA6798560.1"/>
    </source>
</evidence>
<dbReference type="EMBL" id="CACVAQ010000008">
    <property type="protein sequence ID" value="CAA6798560.1"/>
    <property type="molecule type" value="Genomic_DNA"/>
</dbReference>
<dbReference type="Pfam" id="PF04784">
    <property type="entry name" value="DUF547"/>
    <property type="match status" value="1"/>
</dbReference>
<sequence>MFQHKKFSQDLKTFKAHYLNQEKVDQALIQQYLVDLAAIDLGQFQTDSAKIAFWVNVYNGLTNYWVIEKGIKKSMLEKPFLVMFSKVVIGGHRFSLDDIEHGILRKNRRSLYKFCKQFSKRDPRQALIVEQLDYRIHFALNCGAKSCPAIAFYDKEQLEQQLQMAEESFIEQEFLVNDTEKTITCSKIFWLYKKDFEQIYVNAPQYKDYKISHLKYDFSVH</sequence>
<dbReference type="PANTHER" id="PTHR46361:SF3">
    <property type="entry name" value="ELECTRON CARRIER_ PROTEIN DISULFIDE OXIDOREDUCTASE"/>
    <property type="match status" value="1"/>
</dbReference>
<dbReference type="InterPro" id="IPR006869">
    <property type="entry name" value="DUF547"/>
</dbReference>
<reference evidence="2" key="1">
    <citation type="submission" date="2020-01" db="EMBL/GenBank/DDBJ databases">
        <authorList>
            <person name="Meier V. D."/>
            <person name="Meier V D."/>
        </authorList>
    </citation>
    <scope>NUCLEOTIDE SEQUENCE</scope>
    <source>
        <strain evidence="2">HLG_WM_MAG_10</strain>
    </source>
</reference>
<organism evidence="2">
    <name type="scientific">uncultured Aureispira sp</name>
    <dbReference type="NCBI Taxonomy" id="1331704"/>
    <lineage>
        <taxon>Bacteria</taxon>
        <taxon>Pseudomonadati</taxon>
        <taxon>Bacteroidota</taxon>
        <taxon>Saprospiria</taxon>
        <taxon>Saprospirales</taxon>
        <taxon>Saprospiraceae</taxon>
        <taxon>Aureispira</taxon>
        <taxon>environmental samples</taxon>
    </lineage>
</organism>
<protein>
    <recommendedName>
        <fullName evidence="1">DUF547 domain-containing protein</fullName>
    </recommendedName>
</protein>
<name>A0A6S6S698_9BACT</name>
<dbReference type="AlphaFoldDB" id="A0A6S6S698"/>
<gene>
    <name evidence="2" type="ORF">HELGO_WM10048</name>
</gene>
<accession>A0A6S6S698</accession>
<feature type="domain" description="DUF547" evidence="1">
    <location>
        <begin position="47"/>
        <end position="170"/>
    </location>
</feature>